<comment type="cofactor">
    <cofactor evidence="12">
        <name>Mg(2+)</name>
        <dbReference type="ChEBI" id="CHEBI:18420"/>
    </cofactor>
    <cofactor evidence="12">
        <name>Mn(2+)</name>
        <dbReference type="ChEBI" id="CHEBI:29035"/>
    </cofactor>
    <text evidence="12">Magnesium. Can also use manganese.</text>
</comment>
<evidence type="ECO:0000256" key="3">
    <source>
        <dbReference type="ARBA" id="ARBA00016337"/>
    </source>
</evidence>
<protein>
    <recommendedName>
        <fullName evidence="3 11">FAD:protein FMN transferase</fullName>
        <ecNumber evidence="2 11">2.7.1.180</ecNumber>
    </recommendedName>
    <alternativeName>
        <fullName evidence="9 11">Flavin transferase</fullName>
    </alternativeName>
</protein>
<dbReference type="Pfam" id="PF02424">
    <property type="entry name" value="ApbE"/>
    <property type="match status" value="1"/>
</dbReference>
<accession>A0A3A1YU94</accession>
<comment type="catalytic activity">
    <reaction evidence="10 11">
        <text>L-threonyl-[protein] + FAD = FMN-L-threonyl-[protein] + AMP + H(+)</text>
        <dbReference type="Rhea" id="RHEA:36847"/>
        <dbReference type="Rhea" id="RHEA-COMP:11060"/>
        <dbReference type="Rhea" id="RHEA-COMP:11061"/>
        <dbReference type="ChEBI" id="CHEBI:15378"/>
        <dbReference type="ChEBI" id="CHEBI:30013"/>
        <dbReference type="ChEBI" id="CHEBI:57692"/>
        <dbReference type="ChEBI" id="CHEBI:74257"/>
        <dbReference type="ChEBI" id="CHEBI:456215"/>
        <dbReference type="EC" id="2.7.1.180"/>
    </reaction>
</comment>
<evidence type="ECO:0000256" key="5">
    <source>
        <dbReference type="ARBA" id="ARBA00022679"/>
    </source>
</evidence>
<dbReference type="InterPro" id="IPR003374">
    <property type="entry name" value="ApbE-like_sf"/>
</dbReference>
<keyword evidence="5 11" id="KW-0808">Transferase</keyword>
<proteinExistence type="inferred from homology"/>
<dbReference type="GO" id="GO:0046872">
    <property type="term" value="F:metal ion binding"/>
    <property type="evidence" value="ECO:0007669"/>
    <property type="project" value="UniProtKB-UniRule"/>
</dbReference>
<keyword evidence="13" id="KW-0472">Membrane</keyword>
<evidence type="ECO:0000256" key="8">
    <source>
        <dbReference type="ARBA" id="ARBA00022842"/>
    </source>
</evidence>
<keyword evidence="15" id="KW-1185">Reference proteome</keyword>
<dbReference type="OrthoDB" id="9778595at2"/>
<evidence type="ECO:0000256" key="6">
    <source>
        <dbReference type="ARBA" id="ARBA00022723"/>
    </source>
</evidence>
<dbReference type="InterPro" id="IPR024932">
    <property type="entry name" value="ApbE"/>
</dbReference>
<dbReference type="GO" id="GO:0016740">
    <property type="term" value="F:transferase activity"/>
    <property type="evidence" value="ECO:0007669"/>
    <property type="project" value="UniProtKB-UniRule"/>
</dbReference>
<dbReference type="PANTHER" id="PTHR30040:SF2">
    <property type="entry name" value="FAD:PROTEIN FMN TRANSFERASE"/>
    <property type="match status" value="1"/>
</dbReference>
<keyword evidence="13" id="KW-0812">Transmembrane</keyword>
<evidence type="ECO:0000256" key="10">
    <source>
        <dbReference type="ARBA" id="ARBA00048540"/>
    </source>
</evidence>
<evidence type="ECO:0000256" key="12">
    <source>
        <dbReference type="PIRSR" id="PIRSR006268-2"/>
    </source>
</evidence>
<feature type="binding site" evidence="12">
    <location>
        <position position="325"/>
    </location>
    <ligand>
        <name>Mg(2+)</name>
        <dbReference type="ChEBI" id="CHEBI:18420"/>
    </ligand>
</feature>
<evidence type="ECO:0000256" key="1">
    <source>
        <dbReference type="ARBA" id="ARBA00008282"/>
    </source>
</evidence>
<organism evidence="14 15">
    <name type="scientific">Psittacicella hinzii</name>
    <dbReference type="NCBI Taxonomy" id="2028575"/>
    <lineage>
        <taxon>Bacteria</taxon>
        <taxon>Pseudomonadati</taxon>
        <taxon>Pseudomonadota</taxon>
        <taxon>Gammaproteobacteria</taxon>
        <taxon>Pasteurellales</taxon>
        <taxon>Psittacicellaceae</taxon>
        <taxon>Psittacicella</taxon>
    </lineage>
</organism>
<dbReference type="Gene3D" id="3.10.520.10">
    <property type="entry name" value="ApbE-like domains"/>
    <property type="match status" value="1"/>
</dbReference>
<gene>
    <name evidence="14" type="ORF">CKF58_01175</name>
</gene>
<evidence type="ECO:0000256" key="13">
    <source>
        <dbReference type="SAM" id="Phobius"/>
    </source>
</evidence>
<dbReference type="EC" id="2.7.1.180" evidence="2 11"/>
<dbReference type="AlphaFoldDB" id="A0A3A1YU94"/>
<feature type="binding site" evidence="12">
    <location>
        <position position="329"/>
    </location>
    <ligand>
        <name>Mg(2+)</name>
        <dbReference type="ChEBI" id="CHEBI:18420"/>
    </ligand>
</feature>
<keyword evidence="8 11" id="KW-0460">Magnesium</keyword>
<comment type="similarity">
    <text evidence="1 11">Belongs to the ApbE family.</text>
</comment>
<dbReference type="SUPFAM" id="SSF143631">
    <property type="entry name" value="ApbE-like"/>
    <property type="match status" value="1"/>
</dbReference>
<evidence type="ECO:0000256" key="2">
    <source>
        <dbReference type="ARBA" id="ARBA00011955"/>
    </source>
</evidence>
<evidence type="ECO:0000256" key="4">
    <source>
        <dbReference type="ARBA" id="ARBA00022630"/>
    </source>
</evidence>
<dbReference type="RefSeq" id="WP_119530161.1">
    <property type="nucleotide sequence ID" value="NZ_JBHSSP010000027.1"/>
</dbReference>
<evidence type="ECO:0000256" key="9">
    <source>
        <dbReference type="ARBA" id="ARBA00031306"/>
    </source>
</evidence>
<feature type="binding site" evidence="12">
    <location>
        <position position="210"/>
    </location>
    <ligand>
        <name>Mg(2+)</name>
        <dbReference type="ChEBI" id="CHEBI:18420"/>
    </ligand>
</feature>
<evidence type="ECO:0000256" key="11">
    <source>
        <dbReference type="PIRNR" id="PIRNR006268"/>
    </source>
</evidence>
<name>A0A3A1YU94_9GAMM</name>
<keyword evidence="7 11" id="KW-0274">FAD</keyword>
<evidence type="ECO:0000313" key="14">
    <source>
        <dbReference type="EMBL" id="RIY40004.1"/>
    </source>
</evidence>
<sequence length="382" mass="42086">MSTKKRLIWVIIFFIIALILKQTFFPNKNEDTAAAALNNQKAAATTAANTDDIKTPAVQISGNVFGTSYHITFLPSEMDQKPEQIQAGLIEFFKQFNSEFSTYDPKSVISQFNDFDKANVEFPVSRNFATVIAKAREIWEMTEGYEDVTVYSLVKAWGFGPGKANDSLTDEQVKELLTHVGMDKLALIEHQDGTFALVKSDGKLQIDLSSIAKGYAVDLAAQYLAEHGGKNYLVEIGGEIVAKGVNPSNRPWQVAIDQPREDGANSVNTIIGIENKALATSGHYRNFRYVNGKRITHEIDPFTGHSVTHDTVSLTVIANDCMTADGLSTGLYVMGADKALEIAEKYNLAIFTIQFKDGKFVMRQSSAFSKAVLTEAELNAKK</sequence>
<keyword evidence="13" id="KW-1133">Transmembrane helix</keyword>
<evidence type="ECO:0000313" key="15">
    <source>
        <dbReference type="Proteomes" id="UP000265916"/>
    </source>
</evidence>
<evidence type="ECO:0000256" key="7">
    <source>
        <dbReference type="ARBA" id="ARBA00022827"/>
    </source>
</evidence>
<dbReference type="PIRSF" id="PIRSF006268">
    <property type="entry name" value="ApbE"/>
    <property type="match status" value="1"/>
</dbReference>
<comment type="caution">
    <text evidence="14">The sequence shown here is derived from an EMBL/GenBank/DDBJ whole genome shotgun (WGS) entry which is preliminary data.</text>
</comment>
<dbReference type="PANTHER" id="PTHR30040">
    <property type="entry name" value="THIAMINE BIOSYNTHESIS LIPOPROTEIN APBE"/>
    <property type="match status" value="1"/>
</dbReference>
<keyword evidence="6 11" id="KW-0479">Metal-binding</keyword>
<keyword evidence="4 11" id="KW-0285">Flavoprotein</keyword>
<dbReference type="EMBL" id="NRJG01000020">
    <property type="protein sequence ID" value="RIY40004.1"/>
    <property type="molecule type" value="Genomic_DNA"/>
</dbReference>
<reference evidence="14 15" key="1">
    <citation type="submission" date="2017-08" db="EMBL/GenBank/DDBJ databases">
        <title>Reclassification of Bisgaard taxon 37 and 44.</title>
        <authorList>
            <person name="Christensen H."/>
        </authorList>
    </citation>
    <scope>NUCLEOTIDE SEQUENCE [LARGE SCALE GENOMIC DNA]</scope>
    <source>
        <strain evidence="14 15">111</strain>
    </source>
</reference>
<dbReference type="Proteomes" id="UP000265916">
    <property type="component" value="Unassembled WGS sequence"/>
</dbReference>
<feature type="transmembrane region" description="Helical" evidence="13">
    <location>
        <begin position="7"/>
        <end position="25"/>
    </location>
</feature>